<accession>A0ACC0D0W1</accession>
<comment type="caution">
    <text evidence="1">The sequence shown here is derived from an EMBL/GenBank/DDBJ whole genome shotgun (WGS) entry which is preliminary data.</text>
</comment>
<name>A0ACC0D0W1_9PEZI</name>
<sequence>MAKSSRPKGQREQLLVTINSFQRQDTAGQTQELKSVLEFLKLPNEADEVPQALSRLINRQKHFKSLSGPYQLAYMRHLTEWRRGAPREETTGASKINRKEIERTVMLFPLVCDFQDCVRNRNFNEKRDGNWFVWWLHQHPGWLITSETNQGKVEEDRDLLYKLILDGTKIEERVLFKSSHANTKSPETRPWAI</sequence>
<dbReference type="Proteomes" id="UP001497680">
    <property type="component" value="Unassembled WGS sequence"/>
</dbReference>
<keyword evidence="2" id="KW-1185">Reference proteome</keyword>
<protein>
    <submittedName>
        <fullName evidence="1">Uncharacterized protein</fullName>
    </submittedName>
</protein>
<gene>
    <name evidence="1" type="ORF">F4821DRAFT_278572</name>
</gene>
<evidence type="ECO:0000313" key="2">
    <source>
        <dbReference type="Proteomes" id="UP001497680"/>
    </source>
</evidence>
<dbReference type="EMBL" id="MU394316">
    <property type="protein sequence ID" value="KAI6086332.1"/>
    <property type="molecule type" value="Genomic_DNA"/>
</dbReference>
<evidence type="ECO:0000313" key="1">
    <source>
        <dbReference type="EMBL" id="KAI6086332.1"/>
    </source>
</evidence>
<proteinExistence type="predicted"/>
<reference evidence="1 2" key="1">
    <citation type="journal article" date="2022" name="New Phytol.">
        <title>Ecological generalism drives hyperdiversity of secondary metabolite gene clusters in xylarialean endophytes.</title>
        <authorList>
            <person name="Franco M.E.E."/>
            <person name="Wisecaver J.H."/>
            <person name="Arnold A.E."/>
            <person name="Ju Y.M."/>
            <person name="Slot J.C."/>
            <person name="Ahrendt S."/>
            <person name="Moore L.P."/>
            <person name="Eastman K.E."/>
            <person name="Scott K."/>
            <person name="Konkel Z."/>
            <person name="Mondo S.J."/>
            <person name="Kuo A."/>
            <person name="Hayes R.D."/>
            <person name="Haridas S."/>
            <person name="Andreopoulos B."/>
            <person name="Riley R."/>
            <person name="LaButti K."/>
            <person name="Pangilinan J."/>
            <person name="Lipzen A."/>
            <person name="Amirebrahimi M."/>
            <person name="Yan J."/>
            <person name="Adam C."/>
            <person name="Keymanesh K."/>
            <person name="Ng V."/>
            <person name="Louie K."/>
            <person name="Northen T."/>
            <person name="Drula E."/>
            <person name="Henrissat B."/>
            <person name="Hsieh H.M."/>
            <person name="Youens-Clark K."/>
            <person name="Lutzoni F."/>
            <person name="Miadlikowska J."/>
            <person name="Eastwood D.C."/>
            <person name="Hamelin R.C."/>
            <person name="Grigoriev I.V."/>
            <person name="U'Ren J.M."/>
        </authorList>
    </citation>
    <scope>NUCLEOTIDE SEQUENCE [LARGE SCALE GENOMIC DNA]</scope>
    <source>
        <strain evidence="1 2">ER1909</strain>
    </source>
</reference>
<organism evidence="1 2">
    <name type="scientific">Hypoxylon rubiginosum</name>
    <dbReference type="NCBI Taxonomy" id="110542"/>
    <lineage>
        <taxon>Eukaryota</taxon>
        <taxon>Fungi</taxon>
        <taxon>Dikarya</taxon>
        <taxon>Ascomycota</taxon>
        <taxon>Pezizomycotina</taxon>
        <taxon>Sordariomycetes</taxon>
        <taxon>Xylariomycetidae</taxon>
        <taxon>Xylariales</taxon>
        <taxon>Hypoxylaceae</taxon>
        <taxon>Hypoxylon</taxon>
    </lineage>
</organism>